<evidence type="ECO:0000256" key="1">
    <source>
        <dbReference type="SAM" id="SignalP"/>
    </source>
</evidence>
<feature type="chain" id="PRO_5047054463" evidence="1">
    <location>
        <begin position="22"/>
        <end position="163"/>
    </location>
</feature>
<dbReference type="EMBL" id="JAHXZN010000002">
    <property type="protein sequence ID" value="MBW6530741.1"/>
    <property type="molecule type" value="Genomic_DNA"/>
</dbReference>
<feature type="domain" description="Ice-binding protein C-terminal" evidence="2">
    <location>
        <begin position="134"/>
        <end position="157"/>
    </location>
</feature>
<evidence type="ECO:0000313" key="3">
    <source>
        <dbReference type="EMBL" id="MBW6530741.1"/>
    </source>
</evidence>
<accession>A0ABS7BMC5</accession>
<dbReference type="NCBIfam" id="NF035944">
    <property type="entry name" value="PEPxxWA-CTERM"/>
    <property type="match status" value="1"/>
</dbReference>
<comment type="caution">
    <text evidence="3">The sequence shown here is derived from an EMBL/GenBank/DDBJ whole genome shotgun (WGS) entry which is preliminary data.</text>
</comment>
<gene>
    <name evidence="3" type="ORF">KZ820_08335</name>
</gene>
<dbReference type="Proteomes" id="UP000759103">
    <property type="component" value="Unassembled WGS sequence"/>
</dbReference>
<sequence>MKVQVLSLAMAVAAVAAPANADASSFFEFRISALGTGFIFPYCTQAQGPTCAVQRPIIEEIRSPLFGEYIEEGVNIFSSGRYNAAGQFSFTIERRGTSLYGRDVRFLYQPCSAGSCDLKMLSSSSFTIATNSGVPEPATWLTMILGFSAVGYSMRRRVVVRQI</sequence>
<evidence type="ECO:0000313" key="4">
    <source>
        <dbReference type="Proteomes" id="UP000759103"/>
    </source>
</evidence>
<keyword evidence="1" id="KW-0732">Signal</keyword>
<name>A0ABS7BMC5_9SPHN</name>
<reference evidence="3 4" key="1">
    <citation type="submission" date="2021-07" db="EMBL/GenBank/DDBJ databases">
        <title>Sphingomonas sp.</title>
        <authorList>
            <person name="Feng G."/>
            <person name="Li J."/>
            <person name="Pan M."/>
        </authorList>
    </citation>
    <scope>NUCLEOTIDE SEQUENCE [LARGE SCALE GENOMIC DNA]</scope>
    <source>
        <strain evidence="3 4">RRHST34</strain>
    </source>
</reference>
<dbReference type="Pfam" id="PF07589">
    <property type="entry name" value="PEP-CTERM"/>
    <property type="match status" value="1"/>
</dbReference>
<proteinExistence type="predicted"/>
<organism evidence="3 4">
    <name type="scientific">Sphingomonas citri</name>
    <dbReference type="NCBI Taxonomy" id="2862499"/>
    <lineage>
        <taxon>Bacteria</taxon>
        <taxon>Pseudomonadati</taxon>
        <taxon>Pseudomonadota</taxon>
        <taxon>Alphaproteobacteria</taxon>
        <taxon>Sphingomonadales</taxon>
        <taxon>Sphingomonadaceae</taxon>
        <taxon>Sphingomonas</taxon>
    </lineage>
</organism>
<keyword evidence="4" id="KW-1185">Reference proteome</keyword>
<protein>
    <submittedName>
        <fullName evidence="3">PEPxxWA-CTERM sorting domain-containing protein</fullName>
    </submittedName>
</protein>
<feature type="signal peptide" evidence="1">
    <location>
        <begin position="1"/>
        <end position="21"/>
    </location>
</feature>
<evidence type="ECO:0000259" key="2">
    <source>
        <dbReference type="Pfam" id="PF07589"/>
    </source>
</evidence>
<dbReference type="NCBIfam" id="TIGR02595">
    <property type="entry name" value="PEP_CTERM"/>
    <property type="match status" value="1"/>
</dbReference>
<dbReference type="InterPro" id="IPR013424">
    <property type="entry name" value="Ice-binding_C"/>
</dbReference>